<name>A0A382KX95_9ZZZZ</name>
<keyword evidence="1" id="KW-0472">Membrane</keyword>
<dbReference type="AlphaFoldDB" id="A0A382KX95"/>
<gene>
    <name evidence="2" type="ORF">METZ01_LOCUS281944</name>
</gene>
<keyword evidence="1" id="KW-0812">Transmembrane</keyword>
<evidence type="ECO:0000313" key="2">
    <source>
        <dbReference type="EMBL" id="SVC29090.1"/>
    </source>
</evidence>
<reference evidence="2" key="1">
    <citation type="submission" date="2018-05" db="EMBL/GenBank/DDBJ databases">
        <authorList>
            <person name="Lanie J.A."/>
            <person name="Ng W.-L."/>
            <person name="Kazmierczak K.M."/>
            <person name="Andrzejewski T.M."/>
            <person name="Davidsen T.M."/>
            <person name="Wayne K.J."/>
            <person name="Tettelin H."/>
            <person name="Glass J.I."/>
            <person name="Rusch D."/>
            <person name="Podicherti R."/>
            <person name="Tsui H.-C.T."/>
            <person name="Winkler M.E."/>
        </authorList>
    </citation>
    <scope>NUCLEOTIDE SEQUENCE</scope>
</reference>
<protein>
    <submittedName>
        <fullName evidence="2">Uncharacterized protein</fullName>
    </submittedName>
</protein>
<accession>A0A382KX95</accession>
<evidence type="ECO:0000256" key="1">
    <source>
        <dbReference type="SAM" id="Phobius"/>
    </source>
</evidence>
<feature type="transmembrane region" description="Helical" evidence="1">
    <location>
        <begin position="30"/>
        <end position="51"/>
    </location>
</feature>
<sequence length="56" mass="6788">MRYEFEQKEWEKLPLLSLRFKVNYWILKKIGLVFFGIVAAMLGILVTVLFYEYIIN</sequence>
<proteinExistence type="predicted"/>
<organism evidence="2">
    <name type="scientific">marine metagenome</name>
    <dbReference type="NCBI Taxonomy" id="408172"/>
    <lineage>
        <taxon>unclassified sequences</taxon>
        <taxon>metagenomes</taxon>
        <taxon>ecological metagenomes</taxon>
    </lineage>
</organism>
<dbReference type="EMBL" id="UINC01083413">
    <property type="protein sequence ID" value="SVC29090.1"/>
    <property type="molecule type" value="Genomic_DNA"/>
</dbReference>
<keyword evidence="1" id="KW-1133">Transmembrane helix</keyword>